<reference evidence="2" key="3">
    <citation type="submission" date="2011-05" db="EMBL/GenBank/DDBJ databases">
        <title>Complete sequence of Methylomonas methanica MC09.</title>
        <authorList>
            <consortium name="US DOE Joint Genome Institute"/>
            <person name="Lucas S."/>
            <person name="Han J."/>
            <person name="Lapidus A."/>
            <person name="Cheng J.-F."/>
            <person name="Goodwin L."/>
            <person name="Pitluck S."/>
            <person name="Peters L."/>
            <person name="Mikhailova N."/>
            <person name="Teshima H."/>
            <person name="Han C."/>
            <person name="Tapia R."/>
            <person name="Land M."/>
            <person name="Hauser L."/>
            <person name="Kyrpides N."/>
            <person name="Ivanova N."/>
            <person name="Pagani I."/>
            <person name="Stein L."/>
            <person name="Woyke T."/>
        </authorList>
    </citation>
    <scope>NUCLEOTIDE SEQUENCE [LARGE SCALE GENOMIC DNA]</scope>
    <source>
        <strain evidence="2">MC09</strain>
    </source>
</reference>
<reference evidence="1 2" key="1">
    <citation type="journal article" date="2011" name="J. Bacteriol.">
        <title>Complete Genome Sequence of the Aerobic Marine Methanotroph Methylomonas methanica MC09.</title>
        <authorList>
            <person name="Boden R."/>
            <person name="Cunliffe M."/>
            <person name="Scanlan J."/>
            <person name="Moussard H."/>
            <person name="Kits K.D."/>
            <person name="Klotz M.G."/>
            <person name="Jetten M.S."/>
            <person name="Vuilleumier S."/>
            <person name="Han J."/>
            <person name="Peters L."/>
            <person name="Mikhailova N."/>
            <person name="Teshima H."/>
            <person name="Tapia R."/>
            <person name="Kyrpides N."/>
            <person name="Ivanova N."/>
            <person name="Pagani I."/>
            <person name="Cheng J.F."/>
            <person name="Goodwin L."/>
            <person name="Han C."/>
            <person name="Hauser L."/>
            <person name="Land M.L."/>
            <person name="Lapidus A."/>
            <person name="Lucas S."/>
            <person name="Pitluck S."/>
            <person name="Woyke T."/>
            <person name="Stein L."/>
            <person name="Murrell J.C."/>
        </authorList>
    </citation>
    <scope>NUCLEOTIDE SEQUENCE [LARGE SCALE GENOMIC DNA]</scope>
    <source>
        <strain evidence="1 2">MC09</strain>
    </source>
</reference>
<evidence type="ECO:0000313" key="2">
    <source>
        <dbReference type="Proteomes" id="UP000008888"/>
    </source>
</evidence>
<protein>
    <submittedName>
        <fullName evidence="1">Uncharacterized protein</fullName>
    </submittedName>
</protein>
<name>G0A6C4_METMM</name>
<dbReference type="EMBL" id="CP002738">
    <property type="protein sequence ID" value="AEG01752.1"/>
    <property type="molecule type" value="Genomic_DNA"/>
</dbReference>
<sequence length="50" mass="5721">MRGIFMEVCKTQSQRNDPLSPTYTAQHRSVNLISKSSKSKITRPIENGQR</sequence>
<dbReference type="Proteomes" id="UP000008888">
    <property type="component" value="Chromosome"/>
</dbReference>
<dbReference type="AlphaFoldDB" id="G0A6C4"/>
<gene>
    <name evidence="1" type="ordered locus">Metme_3381</name>
</gene>
<dbReference type="KEGG" id="mmt:Metme_3381"/>
<keyword evidence="2" id="KW-1185">Reference proteome</keyword>
<reference key="2">
    <citation type="submission" date="2011-05" db="EMBL/GenBank/DDBJ databases">
        <title>Complete genome sequence of the aerobic marine methanotroph Methylomonas methanica MC09.</title>
        <authorList>
            <person name="Boden R."/>
            <person name="Cunliffe M."/>
            <person name="Scanlan J."/>
            <person name="Moussard H."/>
            <person name="Kits K.D."/>
            <person name="Klotz M."/>
            <person name="Jetten M."/>
            <person name="Vuilleumier S."/>
            <person name="Han J."/>
            <person name="Peters L."/>
            <person name="Mikhailova N."/>
            <person name="Teshima H."/>
            <person name="Tapia R."/>
            <person name="Kyrpides N."/>
            <person name="Ivanova N."/>
            <person name="Pagani I."/>
            <person name="Cheng J.-F."/>
            <person name="Goodwin L."/>
            <person name="Han C."/>
            <person name="Hauser L."/>
            <person name="Land M."/>
            <person name="Lapidus A."/>
            <person name="Lucas S."/>
            <person name="Pitluck S."/>
            <person name="Woyke T."/>
            <person name="Stein L.Y."/>
            <person name="Murrell C."/>
        </authorList>
    </citation>
    <scope>NUCLEOTIDE SEQUENCE</scope>
    <source>
        <strain>MC09</strain>
    </source>
</reference>
<accession>G0A6C4</accession>
<organism evidence="1 2">
    <name type="scientific">Methylomonas methanica (strain DSM 25384 / MC09)</name>
    <dbReference type="NCBI Taxonomy" id="857087"/>
    <lineage>
        <taxon>Bacteria</taxon>
        <taxon>Pseudomonadati</taxon>
        <taxon>Pseudomonadota</taxon>
        <taxon>Gammaproteobacteria</taxon>
        <taxon>Methylococcales</taxon>
        <taxon>Methylococcaceae</taxon>
        <taxon>Methylomonas</taxon>
    </lineage>
</organism>
<dbReference type="HOGENOM" id="CLU_3119667_0_0_6"/>
<evidence type="ECO:0000313" key="1">
    <source>
        <dbReference type="EMBL" id="AEG01752.1"/>
    </source>
</evidence>
<proteinExistence type="predicted"/>